<dbReference type="EMBL" id="DXES01000003">
    <property type="protein sequence ID" value="HIX64631.1"/>
    <property type="molecule type" value="Genomic_DNA"/>
</dbReference>
<evidence type="ECO:0000259" key="1">
    <source>
        <dbReference type="Pfam" id="PF16112"/>
    </source>
</evidence>
<accession>A0A9D2B6B2</accession>
<organism evidence="2 3">
    <name type="scientific">Candidatus Anaerotruncus excrementipullorum</name>
    <dbReference type="NCBI Taxonomy" id="2838465"/>
    <lineage>
        <taxon>Bacteria</taxon>
        <taxon>Bacillati</taxon>
        <taxon>Bacillota</taxon>
        <taxon>Clostridia</taxon>
        <taxon>Eubacteriales</taxon>
        <taxon>Oscillospiraceae</taxon>
        <taxon>Anaerotruncus</taxon>
    </lineage>
</organism>
<reference evidence="2" key="1">
    <citation type="journal article" date="2021" name="PeerJ">
        <title>Extensive microbial diversity within the chicken gut microbiome revealed by metagenomics and culture.</title>
        <authorList>
            <person name="Gilroy R."/>
            <person name="Ravi A."/>
            <person name="Getino M."/>
            <person name="Pursley I."/>
            <person name="Horton D.L."/>
            <person name="Alikhan N.F."/>
            <person name="Baker D."/>
            <person name="Gharbi K."/>
            <person name="Hall N."/>
            <person name="Watson M."/>
            <person name="Adriaenssens E.M."/>
            <person name="Foster-Nyarko E."/>
            <person name="Jarju S."/>
            <person name="Secka A."/>
            <person name="Antonio M."/>
            <person name="Oren A."/>
            <person name="Chaudhuri R.R."/>
            <person name="La Ragione R."/>
            <person name="Hildebrand F."/>
            <person name="Pallen M.J."/>
        </authorList>
    </citation>
    <scope>NUCLEOTIDE SEQUENCE</scope>
    <source>
        <strain evidence="2">CHK188-5543</strain>
    </source>
</reference>
<dbReference type="InterPro" id="IPR032257">
    <property type="entry name" value="DUF4830"/>
</dbReference>
<evidence type="ECO:0000313" key="2">
    <source>
        <dbReference type="EMBL" id="HIX64631.1"/>
    </source>
</evidence>
<evidence type="ECO:0000313" key="3">
    <source>
        <dbReference type="Proteomes" id="UP000886800"/>
    </source>
</evidence>
<dbReference type="AlphaFoldDB" id="A0A9D2B6B2"/>
<feature type="domain" description="DUF4830" evidence="1">
    <location>
        <begin position="65"/>
        <end position="148"/>
    </location>
</feature>
<protein>
    <submittedName>
        <fullName evidence="2">DUF4830 domain-containing protein</fullName>
    </submittedName>
</protein>
<name>A0A9D2B6B2_9FIRM</name>
<sequence length="174" mass="19189">MVTITWRVTKRQGLAAAAAFLAALGLGVWGRAALSQLRGEQAQPAAQTQQVWKEPGGTNQERLQFLEGFGWQVAQEPEEIVEIQIPQELDAVYGDYNQLQQAQGCDLEKYAGERCKRYSYQVTNYPGQAENVRANLLVAGGKIIGGDICSLELDGFMHGFRKPEETSGDVRTNL</sequence>
<dbReference type="Pfam" id="PF16112">
    <property type="entry name" value="DUF4830"/>
    <property type="match status" value="1"/>
</dbReference>
<comment type="caution">
    <text evidence="2">The sequence shown here is derived from an EMBL/GenBank/DDBJ whole genome shotgun (WGS) entry which is preliminary data.</text>
</comment>
<dbReference type="Proteomes" id="UP000886800">
    <property type="component" value="Unassembled WGS sequence"/>
</dbReference>
<proteinExistence type="predicted"/>
<reference evidence="2" key="2">
    <citation type="submission" date="2021-04" db="EMBL/GenBank/DDBJ databases">
        <authorList>
            <person name="Gilroy R."/>
        </authorList>
    </citation>
    <scope>NUCLEOTIDE SEQUENCE</scope>
    <source>
        <strain evidence="2">CHK188-5543</strain>
    </source>
</reference>
<gene>
    <name evidence="2" type="ORF">H9736_00120</name>
</gene>